<dbReference type="RefSeq" id="WP_242613078.1">
    <property type="nucleotide sequence ID" value="NZ_SGWQ01000001.1"/>
</dbReference>
<feature type="domain" description="Helix-turn-helix" evidence="1">
    <location>
        <begin position="12"/>
        <end position="69"/>
    </location>
</feature>
<accession>A0A4V2EUF1</accession>
<gene>
    <name evidence="2" type="ORF">EV193_101228</name>
</gene>
<feature type="domain" description="Helix-turn-helix" evidence="1">
    <location>
        <begin position="72"/>
        <end position="121"/>
    </location>
</feature>
<dbReference type="Proteomes" id="UP000294257">
    <property type="component" value="Unassembled WGS sequence"/>
</dbReference>
<dbReference type="Pfam" id="PF19575">
    <property type="entry name" value="HTH_58"/>
    <property type="match status" value="3"/>
</dbReference>
<evidence type="ECO:0000313" key="2">
    <source>
        <dbReference type="EMBL" id="RZS44353.1"/>
    </source>
</evidence>
<dbReference type="Gene3D" id="1.10.10.60">
    <property type="entry name" value="Homeodomain-like"/>
    <property type="match status" value="1"/>
</dbReference>
<name>A0A4V2EUF1_9PSEU</name>
<sequence>MSERGEHPDRVPKRRRLTGVEREILRKRLTAGYARGDSIRALSEKTGFSFGFVQQVLGEAGVLRERGGYRGKRGRLTGSARAAIRDEVVSRYRDGWTIEAVAKKVGRSKDLVQRLLREADVGPADRRMTTHDRAILRQDLSRRYREGRTIAELADWSGRGAEFVHEVLREAGVSLRASDMPPPRERR</sequence>
<feature type="domain" description="Helix-turn-helix" evidence="1">
    <location>
        <begin position="126"/>
        <end position="177"/>
    </location>
</feature>
<protein>
    <recommendedName>
        <fullName evidence="1">Helix-turn-helix domain-containing protein</fullName>
    </recommendedName>
</protein>
<reference evidence="2 3" key="1">
    <citation type="submission" date="2019-02" db="EMBL/GenBank/DDBJ databases">
        <title>Genomic Encyclopedia of Type Strains, Phase IV (KMG-IV): sequencing the most valuable type-strain genomes for metagenomic binning, comparative biology and taxonomic classification.</title>
        <authorList>
            <person name="Goeker M."/>
        </authorList>
    </citation>
    <scope>NUCLEOTIDE SEQUENCE [LARGE SCALE GENOMIC DNA]</scope>
    <source>
        <strain evidence="2 3">DSM 101727</strain>
    </source>
</reference>
<dbReference type="InterPro" id="IPR045745">
    <property type="entry name" value="HTH_58_Actinobacteria-type"/>
</dbReference>
<comment type="caution">
    <text evidence="2">The sequence shown here is derived from an EMBL/GenBank/DDBJ whole genome shotgun (WGS) entry which is preliminary data.</text>
</comment>
<evidence type="ECO:0000259" key="1">
    <source>
        <dbReference type="Pfam" id="PF19575"/>
    </source>
</evidence>
<dbReference type="EMBL" id="SGWQ01000001">
    <property type="protein sequence ID" value="RZS44353.1"/>
    <property type="molecule type" value="Genomic_DNA"/>
</dbReference>
<keyword evidence="3" id="KW-1185">Reference proteome</keyword>
<dbReference type="AlphaFoldDB" id="A0A4V2EUF1"/>
<evidence type="ECO:0000313" key="3">
    <source>
        <dbReference type="Proteomes" id="UP000294257"/>
    </source>
</evidence>
<organism evidence="2 3">
    <name type="scientific">Herbihabitans rhizosphaerae</name>
    <dbReference type="NCBI Taxonomy" id="1872711"/>
    <lineage>
        <taxon>Bacteria</taxon>
        <taxon>Bacillati</taxon>
        <taxon>Actinomycetota</taxon>
        <taxon>Actinomycetes</taxon>
        <taxon>Pseudonocardiales</taxon>
        <taxon>Pseudonocardiaceae</taxon>
        <taxon>Herbihabitans</taxon>
    </lineage>
</organism>
<proteinExistence type="predicted"/>